<dbReference type="Gene3D" id="1.10.580.10">
    <property type="entry name" value="Citrate Synthase, domain 1"/>
    <property type="match status" value="1"/>
</dbReference>
<sequence>MNDASWHVGGLDIATAVGHANAERIEFREHDLVDDLMGVVGYSELLLLAVTGRSPLPEHVRVADAVLVCLADHGMQPSALSARLTYFSAPDAVQGALAAGILGAGSSLLGSMEQAGRLLDTIAAVVEGGAPEDEAVRGCVSSVLSDGGKVPGFGHRLHRAGDPRAARLLRVARENNVASDEVRRLELVGQSVGDRTGRTLHVNATGAAAALLLGMGVPWQLHRGFSVASRIVGLLAHIGEEMTRPVTPAVRDALRSASWLVEDE</sequence>
<dbReference type="NCBIfam" id="NF004868">
    <property type="entry name" value="PRK06224.1-5"/>
    <property type="match status" value="1"/>
</dbReference>
<evidence type="ECO:0000256" key="1">
    <source>
        <dbReference type="ARBA" id="ARBA00005163"/>
    </source>
</evidence>
<gene>
    <name evidence="5" type="ORF">BJ991_000996</name>
</gene>
<organism evidence="5 6">
    <name type="scientific">Microbacterium immunditiarum</name>
    <dbReference type="NCBI Taxonomy" id="337480"/>
    <lineage>
        <taxon>Bacteria</taxon>
        <taxon>Bacillati</taxon>
        <taxon>Actinomycetota</taxon>
        <taxon>Actinomycetes</taxon>
        <taxon>Micrococcales</taxon>
        <taxon>Microbacteriaceae</taxon>
        <taxon>Microbacterium</taxon>
    </lineage>
</organism>
<dbReference type="Gene3D" id="1.10.230.10">
    <property type="entry name" value="Cytochrome P450-Terp, domain 2"/>
    <property type="match status" value="1"/>
</dbReference>
<evidence type="ECO:0000256" key="4">
    <source>
        <dbReference type="ARBA" id="ARBA00022679"/>
    </source>
</evidence>
<dbReference type="GO" id="GO:0036440">
    <property type="term" value="F:citrate synthase activity"/>
    <property type="evidence" value="ECO:0007669"/>
    <property type="project" value="UniProtKB-EC"/>
</dbReference>
<dbReference type="Proteomes" id="UP000576969">
    <property type="component" value="Unassembled WGS sequence"/>
</dbReference>
<dbReference type="InterPro" id="IPR016143">
    <property type="entry name" value="Citrate_synth-like_sm_a-sub"/>
</dbReference>
<dbReference type="RefSeq" id="WP_179487993.1">
    <property type="nucleotide sequence ID" value="NZ_JACCBV010000001.1"/>
</dbReference>
<dbReference type="InterPro" id="IPR016142">
    <property type="entry name" value="Citrate_synth-like_lrg_a-sub"/>
</dbReference>
<dbReference type="InterPro" id="IPR002020">
    <property type="entry name" value="Citrate_synthase"/>
</dbReference>
<evidence type="ECO:0000256" key="2">
    <source>
        <dbReference type="ARBA" id="ARBA00010566"/>
    </source>
</evidence>
<dbReference type="GO" id="GO:0005829">
    <property type="term" value="C:cytosol"/>
    <property type="evidence" value="ECO:0007669"/>
    <property type="project" value="TreeGrafter"/>
</dbReference>
<dbReference type="EC" id="2.3.3.16" evidence="3"/>
<dbReference type="Pfam" id="PF00285">
    <property type="entry name" value="Citrate_synt"/>
    <property type="match status" value="1"/>
</dbReference>
<dbReference type="GO" id="GO:0006099">
    <property type="term" value="P:tricarboxylic acid cycle"/>
    <property type="evidence" value="ECO:0007669"/>
    <property type="project" value="UniProtKB-UniPathway"/>
</dbReference>
<dbReference type="InterPro" id="IPR036969">
    <property type="entry name" value="Citrate_synthase_sf"/>
</dbReference>
<dbReference type="PANTHER" id="PTHR11739:SF4">
    <property type="entry name" value="CITRATE SYNTHASE, PEROXISOMAL"/>
    <property type="match status" value="1"/>
</dbReference>
<name>A0A7Y9KK86_9MICO</name>
<dbReference type="AlphaFoldDB" id="A0A7Y9KK86"/>
<reference evidence="5 6" key="1">
    <citation type="submission" date="2020-07" db="EMBL/GenBank/DDBJ databases">
        <title>Sequencing the genomes of 1000 actinobacteria strains.</title>
        <authorList>
            <person name="Klenk H.-P."/>
        </authorList>
    </citation>
    <scope>NUCLEOTIDE SEQUENCE [LARGE SCALE GENOMIC DNA]</scope>
    <source>
        <strain evidence="5 6">DSM 24662</strain>
    </source>
</reference>
<proteinExistence type="inferred from homology"/>
<evidence type="ECO:0000256" key="3">
    <source>
        <dbReference type="ARBA" id="ARBA00012972"/>
    </source>
</evidence>
<keyword evidence="5" id="KW-0012">Acyltransferase</keyword>
<comment type="similarity">
    <text evidence="2">Belongs to the citrate synthase family.</text>
</comment>
<keyword evidence="6" id="KW-1185">Reference proteome</keyword>
<dbReference type="PANTHER" id="PTHR11739">
    <property type="entry name" value="CITRATE SYNTHASE"/>
    <property type="match status" value="1"/>
</dbReference>
<keyword evidence="4 5" id="KW-0808">Transferase</keyword>
<dbReference type="SUPFAM" id="SSF48256">
    <property type="entry name" value="Citrate synthase"/>
    <property type="match status" value="1"/>
</dbReference>
<dbReference type="EMBL" id="JACCBV010000001">
    <property type="protein sequence ID" value="NYE18968.1"/>
    <property type="molecule type" value="Genomic_DNA"/>
</dbReference>
<comment type="caution">
    <text evidence="5">The sequence shown here is derived from an EMBL/GenBank/DDBJ whole genome shotgun (WGS) entry which is preliminary data.</text>
</comment>
<protein>
    <recommendedName>
        <fullName evidence="3">citrate synthase (unknown stereospecificity)</fullName>
        <ecNumber evidence="3">2.3.3.16</ecNumber>
    </recommendedName>
</protein>
<accession>A0A7Y9KK86</accession>
<dbReference type="UniPathway" id="UPA00223"/>
<comment type="pathway">
    <text evidence="1">Carbohydrate metabolism; tricarboxylic acid cycle.</text>
</comment>
<dbReference type="GO" id="GO:0005975">
    <property type="term" value="P:carbohydrate metabolic process"/>
    <property type="evidence" value="ECO:0007669"/>
    <property type="project" value="TreeGrafter"/>
</dbReference>
<evidence type="ECO:0000313" key="6">
    <source>
        <dbReference type="Proteomes" id="UP000576969"/>
    </source>
</evidence>
<evidence type="ECO:0000313" key="5">
    <source>
        <dbReference type="EMBL" id="NYE18968.1"/>
    </source>
</evidence>